<comment type="caution">
    <text evidence="3">The sequence shown here is derived from an EMBL/GenBank/DDBJ whole genome shotgun (WGS) entry which is preliminary data.</text>
</comment>
<dbReference type="Gene3D" id="2.60.40.10">
    <property type="entry name" value="Immunoglobulins"/>
    <property type="match status" value="1"/>
</dbReference>
<dbReference type="Proteomes" id="UP001448207">
    <property type="component" value="Unassembled WGS sequence"/>
</dbReference>
<name>A0ABR3BBD8_PHYBL</name>
<reference evidence="3 4" key="1">
    <citation type="submission" date="2024-04" db="EMBL/GenBank/DDBJ databases">
        <title>Symmetric and asymmetric DNA N6-adenine methylation regulates different biological responses in Mucorales.</title>
        <authorList>
            <consortium name="Lawrence Berkeley National Laboratory"/>
            <person name="Lax C."/>
            <person name="Mondo S.J."/>
            <person name="Osorio-Concepcion M."/>
            <person name="Muszewska A."/>
            <person name="Corrochano-Luque M."/>
            <person name="Gutierrez G."/>
            <person name="Riley R."/>
            <person name="Lipzen A."/>
            <person name="Guo J."/>
            <person name="Hundley H."/>
            <person name="Amirebrahimi M."/>
            <person name="Ng V."/>
            <person name="Lorenzo-Gutierrez D."/>
            <person name="Binder U."/>
            <person name="Yang J."/>
            <person name="Song Y."/>
            <person name="Canovas D."/>
            <person name="Navarro E."/>
            <person name="Freitag M."/>
            <person name="Gabaldon T."/>
            <person name="Grigoriev I.V."/>
            <person name="Corrochano L.M."/>
            <person name="Nicolas F.E."/>
            <person name="Garre V."/>
        </authorList>
    </citation>
    <scope>NUCLEOTIDE SEQUENCE [LARGE SCALE GENOMIC DNA]</scope>
    <source>
        <strain evidence="3 4">L51</strain>
    </source>
</reference>
<keyword evidence="4" id="KW-1185">Reference proteome</keyword>
<organism evidence="3 4">
    <name type="scientific">Phycomyces blakesleeanus</name>
    <dbReference type="NCBI Taxonomy" id="4837"/>
    <lineage>
        <taxon>Eukaryota</taxon>
        <taxon>Fungi</taxon>
        <taxon>Fungi incertae sedis</taxon>
        <taxon>Mucoromycota</taxon>
        <taxon>Mucoromycotina</taxon>
        <taxon>Mucoromycetes</taxon>
        <taxon>Mucorales</taxon>
        <taxon>Phycomycetaceae</taxon>
        <taxon>Phycomyces</taxon>
    </lineage>
</organism>
<sequence length="187" mass="21424">MAKVERRKSLVRRIDTTQAEPTIYTPAIPQHVEPSVEEGEEASSPPSNDSLNNSPLLFPLPCFRGQSITLGLNNTHPDHYILIFKFLTGNNNIQAERYFIKPSAGMIRTGARFPITLFLNNPPGISQGDVLKDKILVRWAMIQKNTKVAAWALELPEESRRKWLEMLIQQWPDQIVVRETKIYIQFK</sequence>
<evidence type="ECO:0000313" key="3">
    <source>
        <dbReference type="EMBL" id="KAL0092436.1"/>
    </source>
</evidence>
<evidence type="ECO:0000259" key="2">
    <source>
        <dbReference type="PROSITE" id="PS50202"/>
    </source>
</evidence>
<dbReference type="InterPro" id="IPR000535">
    <property type="entry name" value="MSP_dom"/>
</dbReference>
<feature type="domain" description="MSP" evidence="2">
    <location>
        <begin position="41"/>
        <end position="169"/>
    </location>
</feature>
<accession>A0ABR3BBD8</accession>
<gene>
    <name evidence="3" type="ORF">J3Q64DRAFT_1634252</name>
</gene>
<dbReference type="InterPro" id="IPR008962">
    <property type="entry name" value="PapD-like_sf"/>
</dbReference>
<dbReference type="EMBL" id="JBCLYO010000002">
    <property type="protein sequence ID" value="KAL0092436.1"/>
    <property type="molecule type" value="Genomic_DNA"/>
</dbReference>
<feature type="region of interest" description="Disordered" evidence="1">
    <location>
        <begin position="1"/>
        <end position="50"/>
    </location>
</feature>
<feature type="compositionally biased region" description="Basic residues" evidence="1">
    <location>
        <begin position="1"/>
        <end position="11"/>
    </location>
</feature>
<dbReference type="InterPro" id="IPR013783">
    <property type="entry name" value="Ig-like_fold"/>
</dbReference>
<evidence type="ECO:0000313" key="4">
    <source>
        <dbReference type="Proteomes" id="UP001448207"/>
    </source>
</evidence>
<protein>
    <recommendedName>
        <fullName evidence="2">MSP domain-containing protein</fullName>
    </recommendedName>
</protein>
<evidence type="ECO:0000256" key="1">
    <source>
        <dbReference type="SAM" id="MobiDB-lite"/>
    </source>
</evidence>
<dbReference type="PROSITE" id="PS50202">
    <property type="entry name" value="MSP"/>
    <property type="match status" value="1"/>
</dbReference>
<proteinExistence type="predicted"/>
<dbReference type="SUPFAM" id="SSF49354">
    <property type="entry name" value="PapD-like"/>
    <property type="match status" value="1"/>
</dbReference>